<evidence type="ECO:0000313" key="11">
    <source>
        <dbReference type="Proteomes" id="UP000054107"/>
    </source>
</evidence>
<dbReference type="Proteomes" id="UP000054107">
    <property type="component" value="Unassembled WGS sequence"/>
</dbReference>
<evidence type="ECO:0000256" key="6">
    <source>
        <dbReference type="ARBA" id="ARBA00022989"/>
    </source>
</evidence>
<dbReference type="GO" id="GO:0005794">
    <property type="term" value="C:Golgi apparatus"/>
    <property type="evidence" value="ECO:0007669"/>
    <property type="project" value="UniProtKB-SubCell"/>
</dbReference>
<keyword evidence="7" id="KW-0333">Golgi apparatus</keyword>
<feature type="transmembrane region" description="Helical" evidence="9">
    <location>
        <begin position="242"/>
        <end position="259"/>
    </location>
</feature>
<dbReference type="STRING" id="35722.A0A0B7NMA8"/>
<evidence type="ECO:0000256" key="3">
    <source>
        <dbReference type="ARBA" id="ARBA00005227"/>
    </source>
</evidence>
<gene>
    <name evidence="10" type="primary">PARPA_10962.1 scaffold 42005</name>
</gene>
<evidence type="ECO:0000256" key="8">
    <source>
        <dbReference type="ARBA" id="ARBA00023136"/>
    </source>
</evidence>
<keyword evidence="8 9" id="KW-0472">Membrane</keyword>
<keyword evidence="5" id="KW-0732">Signal</keyword>
<feature type="transmembrane region" description="Helical" evidence="9">
    <location>
        <begin position="200"/>
        <end position="230"/>
    </location>
</feature>
<accession>A0A0B7NMA8</accession>
<keyword evidence="4 9" id="KW-0812">Transmembrane</keyword>
<feature type="transmembrane region" description="Helical" evidence="9">
    <location>
        <begin position="307"/>
        <end position="331"/>
    </location>
</feature>
<dbReference type="EMBL" id="LN733228">
    <property type="protein sequence ID" value="CEP16690.1"/>
    <property type="molecule type" value="Genomic_DNA"/>
</dbReference>
<evidence type="ECO:0000256" key="9">
    <source>
        <dbReference type="RuleBase" id="RU363079"/>
    </source>
</evidence>
<dbReference type="PANTHER" id="PTHR10766">
    <property type="entry name" value="TRANSMEMBRANE 9 SUPERFAMILY PROTEIN"/>
    <property type="match status" value="1"/>
</dbReference>
<dbReference type="PANTHER" id="PTHR10766:SF55">
    <property type="entry name" value="TRANSMEMBRANE 9 SUPERFAMILY MEMBER 4"/>
    <property type="match status" value="1"/>
</dbReference>
<feature type="transmembrane region" description="Helical" evidence="9">
    <location>
        <begin position="433"/>
        <end position="452"/>
    </location>
</feature>
<evidence type="ECO:0000256" key="7">
    <source>
        <dbReference type="ARBA" id="ARBA00023034"/>
    </source>
</evidence>
<name>A0A0B7NMA8_9FUNG</name>
<evidence type="ECO:0000256" key="4">
    <source>
        <dbReference type="ARBA" id="ARBA00022692"/>
    </source>
</evidence>
<comment type="similarity">
    <text evidence="3 9">Belongs to the nonaspanin (TM9SF) (TC 9.A.2) family.</text>
</comment>
<feature type="transmembrane region" description="Helical" evidence="9">
    <location>
        <begin position="361"/>
        <end position="379"/>
    </location>
</feature>
<keyword evidence="6 9" id="KW-1133">Transmembrane helix</keyword>
<dbReference type="OrthoDB" id="1666796at2759"/>
<feature type="transmembrane region" description="Helical" evidence="9">
    <location>
        <begin position="464"/>
        <end position="493"/>
    </location>
</feature>
<evidence type="ECO:0000256" key="5">
    <source>
        <dbReference type="ARBA" id="ARBA00022729"/>
    </source>
</evidence>
<proteinExistence type="inferred from homology"/>
<feature type="transmembrane region" description="Helical" evidence="9">
    <location>
        <begin position="399"/>
        <end position="421"/>
    </location>
</feature>
<feature type="transmembrane region" description="Helical" evidence="9">
    <location>
        <begin position="140"/>
        <end position="160"/>
    </location>
</feature>
<feature type="transmembrane region" description="Helical" evidence="9">
    <location>
        <begin position="271"/>
        <end position="295"/>
    </location>
</feature>
<sequence length="503" mass="56958">MLVGSPQFLALFFRELDGLPGATVSYTNEAPEHNYRIGFPLGFRKGDRTFINNHVTFQILYTTDKDQPGKYDIVGFEVYPDSITEGECLKKSVEYEYQQVTGRRAQVSFTYSVRWKQVKENNLRWEAYLTKPNPDRHFSALVNGIVIVLIVSALIGLILLKTIHKDTSNGGEDKDVKAYDDIDEFVGWKLINRDVFRRPIYGGLLTPVMGTGIQLLVVAVGLIVCLQLDWYHPAQPGSLTRWFTFLFTLGSIPAGYWSAKVYKVFRGKSWMLNSLLTSFVVPSIFVIILFITSTLNWSLQSSLAISFFGWTSLVSIWLFILAPLTLIGAYFGEKTERIEHPSRTTQIPRMIPKKRWYQADVARVLLGGIVPFAVVFLNWHEFLNSAAKGELVLSINYTIWASSLLLIATAEMTVVLIFLQLCNEDYHWWWQSMLIGASPAFYMFVYGIFYYLRKTSIQGLVGGIIYVANLLIGCGLIGLCTGTLGFGSSYIIIRKIYSTVKVD</sequence>
<evidence type="ECO:0000256" key="1">
    <source>
        <dbReference type="ARBA" id="ARBA00004141"/>
    </source>
</evidence>
<dbReference type="GO" id="GO:0016020">
    <property type="term" value="C:membrane"/>
    <property type="evidence" value="ECO:0007669"/>
    <property type="project" value="UniProtKB-SubCell"/>
</dbReference>
<reference evidence="10 11" key="1">
    <citation type="submission" date="2014-09" db="EMBL/GenBank/DDBJ databases">
        <authorList>
            <person name="Ellenberger Sabrina"/>
        </authorList>
    </citation>
    <scope>NUCLEOTIDE SEQUENCE [LARGE SCALE GENOMIC DNA]</scope>
    <source>
        <strain evidence="10 11">CBS 412.66</strain>
    </source>
</reference>
<dbReference type="InterPro" id="IPR004240">
    <property type="entry name" value="EMP70"/>
</dbReference>
<evidence type="ECO:0000313" key="10">
    <source>
        <dbReference type="EMBL" id="CEP16690.1"/>
    </source>
</evidence>
<comment type="subcellular location">
    <subcellularLocation>
        <location evidence="2">Golgi apparatus</location>
    </subcellularLocation>
    <subcellularLocation>
        <location evidence="1">Membrane</location>
        <topology evidence="1">Multi-pass membrane protein</topology>
    </subcellularLocation>
</comment>
<dbReference type="AlphaFoldDB" id="A0A0B7NMA8"/>
<keyword evidence="11" id="KW-1185">Reference proteome</keyword>
<protein>
    <recommendedName>
        <fullName evidence="9">Transmembrane 9 superfamily member</fullName>
    </recommendedName>
</protein>
<dbReference type="Pfam" id="PF02990">
    <property type="entry name" value="EMP70"/>
    <property type="match status" value="1"/>
</dbReference>
<dbReference type="GO" id="GO:0072657">
    <property type="term" value="P:protein localization to membrane"/>
    <property type="evidence" value="ECO:0007669"/>
    <property type="project" value="TreeGrafter"/>
</dbReference>
<evidence type="ECO:0000256" key="2">
    <source>
        <dbReference type="ARBA" id="ARBA00004555"/>
    </source>
</evidence>
<organism evidence="10 11">
    <name type="scientific">Parasitella parasitica</name>
    <dbReference type="NCBI Taxonomy" id="35722"/>
    <lineage>
        <taxon>Eukaryota</taxon>
        <taxon>Fungi</taxon>
        <taxon>Fungi incertae sedis</taxon>
        <taxon>Mucoromycota</taxon>
        <taxon>Mucoromycotina</taxon>
        <taxon>Mucoromycetes</taxon>
        <taxon>Mucorales</taxon>
        <taxon>Mucorineae</taxon>
        <taxon>Mucoraceae</taxon>
        <taxon>Parasitella</taxon>
    </lineage>
</organism>